<organism evidence="2 3">
    <name type="scientific">Hymenobacter nivis</name>
    <dbReference type="NCBI Taxonomy" id="1850093"/>
    <lineage>
        <taxon>Bacteria</taxon>
        <taxon>Pseudomonadati</taxon>
        <taxon>Bacteroidota</taxon>
        <taxon>Cytophagia</taxon>
        <taxon>Cytophagales</taxon>
        <taxon>Hymenobacteraceae</taxon>
        <taxon>Hymenobacter</taxon>
    </lineage>
</organism>
<accession>A0A502HCE5</accession>
<dbReference type="InterPro" id="IPR039448">
    <property type="entry name" value="Beta_helix"/>
</dbReference>
<dbReference type="SMART" id="SM00710">
    <property type="entry name" value="PbH1"/>
    <property type="match status" value="5"/>
</dbReference>
<dbReference type="SUPFAM" id="SSF51126">
    <property type="entry name" value="Pectin lyase-like"/>
    <property type="match status" value="2"/>
</dbReference>
<feature type="domain" description="Right handed beta helix" evidence="1">
    <location>
        <begin position="168"/>
        <end position="347"/>
    </location>
</feature>
<evidence type="ECO:0000313" key="3">
    <source>
        <dbReference type="Proteomes" id="UP000317646"/>
    </source>
</evidence>
<dbReference type="Proteomes" id="UP000317646">
    <property type="component" value="Unassembled WGS sequence"/>
</dbReference>
<dbReference type="Pfam" id="PF13229">
    <property type="entry name" value="Beta_helix"/>
    <property type="match status" value="1"/>
</dbReference>
<dbReference type="OrthoDB" id="863031at2"/>
<evidence type="ECO:0000313" key="2">
    <source>
        <dbReference type="EMBL" id="TPG72191.1"/>
    </source>
</evidence>
<proteinExistence type="predicted"/>
<sequence length="635" mass="67663">MKTLRMTTNGWAGALPWLLLLTGLAGLLLGGRAYAQGPPAVLRKDLKQDFGARGDGKTNDQAAFTRAADFFNKRAQTPAGAGAAVLTIPKGVYLVGQQDAAGNTPDVLRLVGCRNLTVAGADSATTEIRYAAGLRYGAFDPKTRRPYEAPTGMFTDPAYAARGGTCVVLQGCDNVVVSGLRLNGNSTKLVLGGHWGDTGIQLPADGIFVSDSRRVSLRRLALHHFGRDGIQVLNHLAKSLDDPQREAILLENLTCTYNGRQGLSVTGVSGLRAVNCSFSHTGRAVVAATGKALSSSPSAGVDLEPEGGVVANVRFENCRFVNNAGVGLVADRGNDSQPNATKNVVVAGSLIWGPTNWSAWVTQPGFLFTDCRLYGAFVHGCKATTAAEATRFVRCTFEDRPYHGQPAYGSFTMHSDAHARYMSFTDCRFVGTHSYLAWAIVAKPDTASFFHFRGNTFLYDYAQLPQGSYNNLQGTVFTGTTVFRDGPHRTALGRTNATMGNGGAPQSTVVRAPGSLQLLASNCVYGVITGLDIGRQPARARDSASVVVGPNNALVMNEPIWQPSELYIGPTSRLIVKKGGSLALLRHAKLVVAGQLIVEDGAYFFLDPQAEMVTTGRGRVRMGPQAIKARHPTLN</sequence>
<dbReference type="InterPro" id="IPR012334">
    <property type="entry name" value="Pectin_lyas_fold"/>
</dbReference>
<dbReference type="EMBL" id="RCYZ01000001">
    <property type="protein sequence ID" value="TPG72191.1"/>
    <property type="molecule type" value="Genomic_DNA"/>
</dbReference>
<name>A0A502HCE5_9BACT</name>
<dbReference type="InterPro" id="IPR006626">
    <property type="entry name" value="PbH1"/>
</dbReference>
<dbReference type="AlphaFoldDB" id="A0A502HCE5"/>
<keyword evidence="3" id="KW-1185">Reference proteome</keyword>
<evidence type="ECO:0000259" key="1">
    <source>
        <dbReference type="Pfam" id="PF13229"/>
    </source>
</evidence>
<dbReference type="RefSeq" id="WP_140464971.1">
    <property type="nucleotide sequence ID" value="NZ_RCYZ01000001.1"/>
</dbReference>
<comment type="caution">
    <text evidence="2">The sequence shown here is derived from an EMBL/GenBank/DDBJ whole genome shotgun (WGS) entry which is preliminary data.</text>
</comment>
<protein>
    <recommendedName>
        <fullName evidence="1">Right handed beta helix domain-containing protein</fullName>
    </recommendedName>
</protein>
<gene>
    <name evidence="2" type="ORF">EAH73_02850</name>
</gene>
<dbReference type="InterPro" id="IPR011050">
    <property type="entry name" value="Pectin_lyase_fold/virulence"/>
</dbReference>
<dbReference type="Gene3D" id="2.160.20.10">
    <property type="entry name" value="Single-stranded right-handed beta-helix, Pectin lyase-like"/>
    <property type="match status" value="1"/>
</dbReference>
<reference evidence="2 3" key="1">
    <citation type="journal article" date="2019" name="Environ. Microbiol.">
        <title>Species interactions and distinct microbial communities in high Arctic permafrost affected cryosols are associated with the CH4 and CO2 gas fluxes.</title>
        <authorList>
            <person name="Altshuler I."/>
            <person name="Hamel J."/>
            <person name="Turney S."/>
            <person name="Magnuson E."/>
            <person name="Levesque R."/>
            <person name="Greer C."/>
            <person name="Whyte L.G."/>
        </authorList>
    </citation>
    <scope>NUCLEOTIDE SEQUENCE [LARGE SCALE GENOMIC DNA]</scope>
    <source>
        <strain evidence="2 3">S9.2P</strain>
    </source>
</reference>